<evidence type="ECO:0000256" key="6">
    <source>
        <dbReference type="SAM" id="Phobius"/>
    </source>
</evidence>
<dbReference type="RefSeq" id="WP_231954066.1">
    <property type="nucleotide sequence ID" value="NZ_CP036291.1"/>
</dbReference>
<dbReference type="GO" id="GO:0046872">
    <property type="term" value="F:metal ion binding"/>
    <property type="evidence" value="ECO:0007669"/>
    <property type="project" value="UniProtKB-KW"/>
</dbReference>
<keyword evidence="2" id="KW-0349">Heme</keyword>
<dbReference type="InterPro" id="IPR020942">
    <property type="entry name" value="Cyt_c_III_dom"/>
</dbReference>
<evidence type="ECO:0000256" key="5">
    <source>
        <dbReference type="ARBA" id="ARBA00023004"/>
    </source>
</evidence>
<feature type="transmembrane region" description="Helical" evidence="6">
    <location>
        <begin position="12"/>
        <end position="34"/>
    </location>
</feature>
<accession>A0A518DJG1</accession>
<feature type="domain" description="Class III cytochrome C" evidence="7">
    <location>
        <begin position="48"/>
        <end position="110"/>
    </location>
</feature>
<dbReference type="SUPFAM" id="SSF48695">
    <property type="entry name" value="Multiheme cytochromes"/>
    <property type="match status" value="1"/>
</dbReference>
<protein>
    <submittedName>
        <fullName evidence="8">Class III cytochrome C family protein</fullName>
    </submittedName>
</protein>
<dbReference type="Pfam" id="PF02085">
    <property type="entry name" value="Cytochrom_CIII"/>
    <property type="match status" value="1"/>
</dbReference>
<keyword evidence="6" id="KW-1133">Transmembrane helix</keyword>
<evidence type="ECO:0000259" key="7">
    <source>
        <dbReference type="Pfam" id="PF02085"/>
    </source>
</evidence>
<evidence type="ECO:0000256" key="4">
    <source>
        <dbReference type="ARBA" id="ARBA00022982"/>
    </source>
</evidence>
<dbReference type="PANTHER" id="PTHR39425:SF1">
    <property type="entry name" value="CYTOCHROME C7-LIKE DOMAIN-CONTAINING PROTEIN"/>
    <property type="match status" value="1"/>
</dbReference>
<name>A0A518DJG1_9BACT</name>
<evidence type="ECO:0000256" key="3">
    <source>
        <dbReference type="ARBA" id="ARBA00022723"/>
    </source>
</evidence>
<dbReference type="Gene3D" id="3.90.10.10">
    <property type="entry name" value="Cytochrome C3"/>
    <property type="match status" value="2"/>
</dbReference>
<dbReference type="EMBL" id="CP036291">
    <property type="protein sequence ID" value="QDU91617.1"/>
    <property type="molecule type" value="Genomic_DNA"/>
</dbReference>
<dbReference type="InterPro" id="IPR036280">
    <property type="entry name" value="Multihaem_cyt_sf"/>
</dbReference>
<dbReference type="AlphaFoldDB" id="A0A518DJG1"/>
<proteinExistence type="predicted"/>
<keyword evidence="3" id="KW-0479">Metal-binding</keyword>
<keyword evidence="4" id="KW-0249">Electron transport</keyword>
<dbReference type="GO" id="GO:0009055">
    <property type="term" value="F:electron transfer activity"/>
    <property type="evidence" value="ECO:0007669"/>
    <property type="project" value="InterPro"/>
</dbReference>
<dbReference type="Proteomes" id="UP000317429">
    <property type="component" value="Chromosome"/>
</dbReference>
<evidence type="ECO:0000256" key="2">
    <source>
        <dbReference type="ARBA" id="ARBA00022617"/>
    </source>
</evidence>
<sequence>MDRFHFPPWVNIFTGMVLFGAAAGPAYLGGLVFYGTWPSVMNTGYGPDQPVPFSHKLHAGELKMDCRYCHSTVDKAAHAAVPATSTCGNCHSAAKLADGANALTALHTESIKLAPVRESLVTGKPVYWKKVHDLADFVYFNHSVHVNRGVSCVECHGRVDRMEVVTQVKSLSMSYCLECHRSPAGRLQPLDQVTNLAWGDDKSEAERRKFGESFIETQHIKASTNCSTCHR</sequence>
<keyword evidence="5" id="KW-0408">Iron</keyword>
<keyword evidence="6" id="KW-0812">Transmembrane</keyword>
<organism evidence="8 9">
    <name type="scientific">Pirellulimonas nuda</name>
    <dbReference type="NCBI Taxonomy" id="2528009"/>
    <lineage>
        <taxon>Bacteria</taxon>
        <taxon>Pseudomonadati</taxon>
        <taxon>Planctomycetota</taxon>
        <taxon>Planctomycetia</taxon>
        <taxon>Pirellulales</taxon>
        <taxon>Lacipirellulaceae</taxon>
        <taxon>Pirellulimonas</taxon>
    </lineage>
</organism>
<gene>
    <name evidence="8" type="ORF">Pla175_50470</name>
</gene>
<evidence type="ECO:0000313" key="8">
    <source>
        <dbReference type="EMBL" id="QDU91617.1"/>
    </source>
</evidence>
<keyword evidence="6" id="KW-0472">Membrane</keyword>
<dbReference type="PANTHER" id="PTHR39425">
    <property type="entry name" value="LIPOPROTEIN CYTOCHROME C"/>
    <property type="match status" value="1"/>
</dbReference>
<dbReference type="GO" id="GO:0020037">
    <property type="term" value="F:heme binding"/>
    <property type="evidence" value="ECO:0007669"/>
    <property type="project" value="InterPro"/>
</dbReference>
<dbReference type="CDD" id="cd08168">
    <property type="entry name" value="Cytochrom_C3"/>
    <property type="match status" value="1"/>
</dbReference>
<reference evidence="8 9" key="1">
    <citation type="submission" date="2019-02" db="EMBL/GenBank/DDBJ databases">
        <title>Deep-cultivation of Planctomycetes and their phenomic and genomic characterization uncovers novel biology.</title>
        <authorList>
            <person name="Wiegand S."/>
            <person name="Jogler M."/>
            <person name="Boedeker C."/>
            <person name="Pinto D."/>
            <person name="Vollmers J."/>
            <person name="Rivas-Marin E."/>
            <person name="Kohn T."/>
            <person name="Peeters S.H."/>
            <person name="Heuer A."/>
            <person name="Rast P."/>
            <person name="Oberbeckmann S."/>
            <person name="Bunk B."/>
            <person name="Jeske O."/>
            <person name="Meyerdierks A."/>
            <person name="Storesund J.E."/>
            <person name="Kallscheuer N."/>
            <person name="Luecker S."/>
            <person name="Lage O.M."/>
            <person name="Pohl T."/>
            <person name="Merkel B.J."/>
            <person name="Hornburger P."/>
            <person name="Mueller R.-W."/>
            <person name="Bruemmer F."/>
            <person name="Labrenz M."/>
            <person name="Spormann A.M."/>
            <person name="Op den Camp H."/>
            <person name="Overmann J."/>
            <person name="Amann R."/>
            <person name="Jetten M.S.M."/>
            <person name="Mascher T."/>
            <person name="Medema M.H."/>
            <person name="Devos D.P."/>
            <person name="Kaster A.-K."/>
            <person name="Ovreas L."/>
            <person name="Rohde M."/>
            <person name="Galperin M.Y."/>
            <person name="Jogler C."/>
        </authorList>
    </citation>
    <scope>NUCLEOTIDE SEQUENCE [LARGE SCALE GENOMIC DNA]</scope>
    <source>
        <strain evidence="8 9">Pla175</strain>
    </source>
</reference>
<keyword evidence="1" id="KW-0813">Transport</keyword>
<evidence type="ECO:0000256" key="1">
    <source>
        <dbReference type="ARBA" id="ARBA00022448"/>
    </source>
</evidence>
<dbReference type="KEGG" id="pnd:Pla175_50470"/>
<keyword evidence="9" id="KW-1185">Reference proteome</keyword>
<evidence type="ECO:0000313" key="9">
    <source>
        <dbReference type="Proteomes" id="UP000317429"/>
    </source>
</evidence>